<keyword evidence="5" id="KW-0378">Hydrolase</keyword>
<dbReference type="Proteomes" id="UP001257739">
    <property type="component" value="Unassembled WGS sequence"/>
</dbReference>
<keyword evidence="2" id="KW-0645">Protease</keyword>
<evidence type="ECO:0000256" key="5">
    <source>
        <dbReference type="ARBA" id="ARBA00022801"/>
    </source>
</evidence>
<feature type="domain" description="Glycosyl transferase family 51" evidence="12">
    <location>
        <begin position="95"/>
        <end position="268"/>
    </location>
</feature>
<dbReference type="Gene3D" id="3.40.710.10">
    <property type="entry name" value="DD-peptidase/beta-lactamase superfamily"/>
    <property type="match status" value="1"/>
</dbReference>
<keyword evidence="10" id="KW-0812">Transmembrane</keyword>
<dbReference type="InterPro" id="IPR001264">
    <property type="entry name" value="Glyco_trans_51"/>
</dbReference>
<dbReference type="SUPFAM" id="SSF53955">
    <property type="entry name" value="Lysozyme-like"/>
    <property type="match status" value="1"/>
</dbReference>
<dbReference type="RefSeq" id="WP_309966033.1">
    <property type="nucleotide sequence ID" value="NZ_JAVDWH010000001.1"/>
</dbReference>
<sequence>MAAQRKRVATKASSKGKKKDPNKPSKLRAFSWKISGHGPWYTAALRWVAFLSVVGILFGAILFFVLYQFIKIPDPNAAFQTETTKVYYSDGKHRIGSFATQDRESIPLSDMPASMQAAVIAAEDRSFYTNRGIDFKGIIRAARNNATSGQIQGGASTITQQYVKILYLNQERSYTRKVKEAILSIKIHNQLTKKEILEGYLNTIYFGNGSYGLEVASQTYFDKPAKELDFQESALLATIINSPSFYDPYTEGAESRITPRFHYVLDGMLKSGAITADQRNEWQDKLPEVAKLKENNRYKGSKGFLLDMVKKEMLDREFSESQIDGQGLRIITTFDYNKQKDAVAAVKAVKPAGLKDLHTALVSIQPGTGAVRALYGGPDYLKSQLNWATLGTQPGSTFKVFAVVAALEDGYSLKTQLNGDSPLKFDGGVEIENQGDSGGQSFGKVPLSKATEKSINTAFVDLVDQMGGGPGKVLDAANEAGIPTNVTDKFNREVLGVPLGYEKVPPIDMANAYATIAASGKKADWYVIKKVTDFRKKETLYEHKNESEQAIPEDVAADTIAALRGVVRSGTGVQARTVCPTGGKTGTATAGEGPTSRVSSSWFTGITPKLATAVMYNRGKGNEQLEGYMNPFYGGTYPAITFRTFMNLALDPANCGTFPPAANIKSTKGTNYKKPPPKCNGDRILNEAKTGCINPPPPKCDPPKVLNDAKTKCVDPVPVDQCPSEPGNGPCEGTPEPTNEADCIAAGGTWHDPVIGEDFCTGWSGGEWKLIPLILAGYLYRRRMGELEPIPVPDRS</sequence>
<accession>A0ABU1UK54</accession>
<evidence type="ECO:0000259" key="12">
    <source>
        <dbReference type="Pfam" id="PF00912"/>
    </source>
</evidence>
<keyword evidence="14" id="KW-1185">Reference proteome</keyword>
<keyword evidence="3" id="KW-0328">Glycosyltransferase</keyword>
<evidence type="ECO:0000256" key="7">
    <source>
        <dbReference type="ARBA" id="ARBA00034000"/>
    </source>
</evidence>
<feature type="region of interest" description="Disordered" evidence="9">
    <location>
        <begin position="1"/>
        <end position="25"/>
    </location>
</feature>
<evidence type="ECO:0000256" key="9">
    <source>
        <dbReference type="SAM" id="MobiDB-lite"/>
    </source>
</evidence>
<feature type="compositionally biased region" description="Low complexity" evidence="9">
    <location>
        <begin position="580"/>
        <end position="595"/>
    </location>
</feature>
<evidence type="ECO:0000256" key="8">
    <source>
        <dbReference type="ARBA" id="ARBA00049902"/>
    </source>
</evidence>
<evidence type="ECO:0000256" key="10">
    <source>
        <dbReference type="SAM" id="Phobius"/>
    </source>
</evidence>
<dbReference type="PANTHER" id="PTHR32282">
    <property type="entry name" value="BINDING PROTEIN TRANSPEPTIDASE, PUTATIVE-RELATED"/>
    <property type="match status" value="1"/>
</dbReference>
<organism evidence="13 14">
    <name type="scientific">Aeromicrobium panaciterrae</name>
    <dbReference type="NCBI Taxonomy" id="363861"/>
    <lineage>
        <taxon>Bacteria</taxon>
        <taxon>Bacillati</taxon>
        <taxon>Actinomycetota</taxon>
        <taxon>Actinomycetes</taxon>
        <taxon>Propionibacteriales</taxon>
        <taxon>Nocardioidaceae</taxon>
        <taxon>Aeromicrobium</taxon>
    </lineage>
</organism>
<dbReference type="GO" id="GO:0004180">
    <property type="term" value="F:carboxypeptidase activity"/>
    <property type="evidence" value="ECO:0007669"/>
    <property type="project" value="UniProtKB-KW"/>
</dbReference>
<dbReference type="SUPFAM" id="SSF56601">
    <property type="entry name" value="beta-lactamase/transpeptidase-like"/>
    <property type="match status" value="1"/>
</dbReference>
<evidence type="ECO:0000256" key="6">
    <source>
        <dbReference type="ARBA" id="ARBA00023268"/>
    </source>
</evidence>
<comment type="caution">
    <text evidence="13">The sequence shown here is derived from an EMBL/GenBank/DDBJ whole genome shotgun (WGS) entry which is preliminary data.</text>
</comment>
<gene>
    <name evidence="13" type="ORF">J2X11_000374</name>
</gene>
<evidence type="ECO:0000259" key="11">
    <source>
        <dbReference type="Pfam" id="PF00905"/>
    </source>
</evidence>
<dbReference type="InterPro" id="IPR023346">
    <property type="entry name" value="Lysozyme-like_dom_sf"/>
</dbReference>
<keyword evidence="4" id="KW-0808">Transferase</keyword>
<keyword evidence="10" id="KW-0472">Membrane</keyword>
<evidence type="ECO:0000256" key="3">
    <source>
        <dbReference type="ARBA" id="ARBA00022676"/>
    </source>
</evidence>
<reference evidence="13 14" key="1">
    <citation type="submission" date="2023-07" db="EMBL/GenBank/DDBJ databases">
        <title>Sorghum-associated microbial communities from plants grown in Nebraska, USA.</title>
        <authorList>
            <person name="Schachtman D."/>
        </authorList>
    </citation>
    <scope>NUCLEOTIDE SEQUENCE [LARGE SCALE GENOMIC DNA]</scope>
    <source>
        <strain evidence="13 14">BE248</strain>
    </source>
</reference>
<keyword evidence="1 13" id="KW-0121">Carboxypeptidase</keyword>
<proteinExistence type="predicted"/>
<dbReference type="Pfam" id="PF00905">
    <property type="entry name" value="Transpeptidase"/>
    <property type="match status" value="1"/>
</dbReference>
<dbReference type="InterPro" id="IPR001460">
    <property type="entry name" value="PCN-bd_Tpept"/>
</dbReference>
<evidence type="ECO:0000256" key="4">
    <source>
        <dbReference type="ARBA" id="ARBA00022679"/>
    </source>
</evidence>
<evidence type="ECO:0000256" key="1">
    <source>
        <dbReference type="ARBA" id="ARBA00022645"/>
    </source>
</evidence>
<comment type="catalytic activity">
    <reaction evidence="8">
        <text>[GlcNAc-(1-&gt;4)-Mur2Ac(oyl-L-Ala-gamma-D-Glu-L-Lys-D-Ala-D-Ala)](n)-di-trans,octa-cis-undecaprenyl diphosphate + beta-D-GlcNAc-(1-&gt;4)-Mur2Ac(oyl-L-Ala-gamma-D-Glu-L-Lys-D-Ala-D-Ala)-di-trans,octa-cis-undecaprenyl diphosphate = [GlcNAc-(1-&gt;4)-Mur2Ac(oyl-L-Ala-gamma-D-Glu-L-Lys-D-Ala-D-Ala)](n+1)-di-trans,octa-cis-undecaprenyl diphosphate + di-trans,octa-cis-undecaprenyl diphosphate + H(+)</text>
        <dbReference type="Rhea" id="RHEA:23708"/>
        <dbReference type="Rhea" id="RHEA-COMP:9602"/>
        <dbReference type="Rhea" id="RHEA-COMP:9603"/>
        <dbReference type="ChEBI" id="CHEBI:15378"/>
        <dbReference type="ChEBI" id="CHEBI:58405"/>
        <dbReference type="ChEBI" id="CHEBI:60033"/>
        <dbReference type="ChEBI" id="CHEBI:78435"/>
        <dbReference type="EC" id="2.4.99.28"/>
    </reaction>
</comment>
<dbReference type="PANTHER" id="PTHR32282:SF34">
    <property type="entry name" value="PENICILLIN-BINDING PROTEIN 1A"/>
    <property type="match status" value="1"/>
</dbReference>
<keyword evidence="6" id="KW-0511">Multifunctional enzyme</keyword>
<evidence type="ECO:0000313" key="14">
    <source>
        <dbReference type="Proteomes" id="UP001257739"/>
    </source>
</evidence>
<dbReference type="InterPro" id="IPR036950">
    <property type="entry name" value="PBP_transglycosylase"/>
</dbReference>
<dbReference type="Gene3D" id="1.10.3810.10">
    <property type="entry name" value="Biosynthetic peptidoglycan transglycosylase-like"/>
    <property type="match status" value="1"/>
</dbReference>
<protein>
    <submittedName>
        <fullName evidence="13">Membrane peptidoglycan carboxypeptidase</fullName>
    </submittedName>
</protein>
<dbReference type="Pfam" id="PF00912">
    <property type="entry name" value="Transgly"/>
    <property type="match status" value="1"/>
</dbReference>
<name>A0ABU1UK54_9ACTN</name>
<feature type="transmembrane region" description="Helical" evidence="10">
    <location>
        <begin position="47"/>
        <end position="70"/>
    </location>
</feature>
<keyword evidence="10" id="KW-1133">Transmembrane helix</keyword>
<dbReference type="EMBL" id="JAVDWH010000001">
    <property type="protein sequence ID" value="MDR7085535.1"/>
    <property type="molecule type" value="Genomic_DNA"/>
</dbReference>
<feature type="region of interest" description="Disordered" evidence="9">
    <location>
        <begin position="577"/>
        <end position="599"/>
    </location>
</feature>
<dbReference type="InterPro" id="IPR012338">
    <property type="entry name" value="Beta-lactam/transpept-like"/>
</dbReference>
<evidence type="ECO:0000256" key="2">
    <source>
        <dbReference type="ARBA" id="ARBA00022670"/>
    </source>
</evidence>
<evidence type="ECO:0000313" key="13">
    <source>
        <dbReference type="EMBL" id="MDR7085535.1"/>
    </source>
</evidence>
<dbReference type="InterPro" id="IPR050396">
    <property type="entry name" value="Glycosyltr_51/Transpeptidase"/>
</dbReference>
<comment type="catalytic activity">
    <reaction evidence="7">
        <text>Preferential cleavage: (Ac)2-L-Lys-D-Ala-|-D-Ala. Also transpeptidation of peptidyl-alanyl moieties that are N-acyl substituents of D-alanine.</text>
        <dbReference type="EC" id="3.4.16.4"/>
    </reaction>
</comment>
<feature type="domain" description="Penicillin-binding protein transpeptidase" evidence="11">
    <location>
        <begin position="361"/>
        <end position="620"/>
    </location>
</feature>
<feature type="compositionally biased region" description="Basic residues" evidence="9">
    <location>
        <begin position="1"/>
        <end position="20"/>
    </location>
</feature>